<dbReference type="STRING" id="54398.Ga0074115_1413"/>
<organism evidence="1 2">
    <name type="scientific">endosymbiont of Ridgeia piscesae</name>
    <dbReference type="NCBI Taxonomy" id="54398"/>
    <lineage>
        <taxon>Bacteria</taxon>
        <taxon>Pseudomonadati</taxon>
        <taxon>Pseudomonadota</taxon>
        <taxon>Gammaproteobacteria</taxon>
        <taxon>sulfur-oxidizing symbionts</taxon>
    </lineage>
</organism>
<comment type="caution">
    <text evidence="1">The sequence shown here is derived from an EMBL/GenBank/DDBJ whole genome shotgun (WGS) entry which is preliminary data.</text>
</comment>
<dbReference type="Proteomes" id="UP000051276">
    <property type="component" value="Unassembled WGS sequence"/>
</dbReference>
<evidence type="ECO:0008006" key="3">
    <source>
        <dbReference type="Google" id="ProtNLM"/>
    </source>
</evidence>
<feature type="non-terminal residue" evidence="1">
    <location>
        <position position="1"/>
    </location>
</feature>
<name>A0A0T5Z5B4_9GAMM</name>
<gene>
    <name evidence="1" type="ORF">Ga0076813_12045</name>
</gene>
<accession>A0A0T5Z5B4</accession>
<sequence length="190" mass="21676">RRSPSIQYRTEIQHAWATAVEVIGFITSSQPKFKKGDTRYQQAMALSSEIIARVHEKHNGPYPNTDGKVLVSRFLKLDDELNLINTLSGLNEVDAEVSSRKNVILIISPEGELETKTYRSATDAIRDLFELENNYPGHDIVLVKADTPEDVRFAFKNYFSDTRDFVQLLEDACTSLSGVKRLRRRTRRST</sequence>
<evidence type="ECO:0000313" key="1">
    <source>
        <dbReference type="EMBL" id="KRT57685.1"/>
    </source>
</evidence>
<dbReference type="EMBL" id="LMXI01000490">
    <property type="protein sequence ID" value="KRT57685.1"/>
    <property type="molecule type" value="Genomic_DNA"/>
</dbReference>
<reference evidence="1 2" key="1">
    <citation type="submission" date="2015-11" db="EMBL/GenBank/DDBJ databases">
        <title>The genome of Candidatus Endoriftia persephone in Ridgeia piscesae and population structure of the North Eastern Pacific vestimentiferan symbionts.</title>
        <authorList>
            <person name="Perez M."/>
            <person name="Juniper K.S."/>
        </authorList>
    </citation>
    <scope>NUCLEOTIDE SEQUENCE [LARGE SCALE GENOMIC DNA]</scope>
    <source>
        <strain evidence="1">Ind10</strain>
    </source>
</reference>
<proteinExistence type="predicted"/>
<evidence type="ECO:0000313" key="2">
    <source>
        <dbReference type="Proteomes" id="UP000051276"/>
    </source>
</evidence>
<dbReference type="AlphaFoldDB" id="A0A0T5Z5B4"/>
<protein>
    <recommendedName>
        <fullName evidence="3">RelA/SpoT domain-containing protein</fullName>
    </recommendedName>
</protein>
<dbReference type="PATRIC" id="fig|54398.4.peg.1969"/>